<evidence type="ECO:0000313" key="2">
    <source>
        <dbReference type="WBParaSite" id="Smp_151420.3"/>
    </source>
</evidence>
<dbReference type="SMART" id="SM00312">
    <property type="entry name" value="PX"/>
    <property type="match status" value="1"/>
</dbReference>
<dbReference type="WBParaSite" id="Smp_151420.3">
    <property type="protein sequence ID" value="Smp_151420.3"/>
    <property type="gene ID" value="Smp_151420"/>
</dbReference>
<dbReference type="Gene3D" id="3.30.1520.10">
    <property type="entry name" value="Phox-like domain"/>
    <property type="match status" value="1"/>
</dbReference>
<dbReference type="GO" id="GO:0035091">
    <property type="term" value="F:phosphatidylinositol binding"/>
    <property type="evidence" value="ECO:0007669"/>
    <property type="project" value="InterPro"/>
</dbReference>
<feature type="domain" description="PX" evidence="1">
    <location>
        <begin position="58"/>
        <end position="179"/>
    </location>
</feature>
<dbReference type="InterPro" id="IPR001683">
    <property type="entry name" value="PX_dom"/>
</dbReference>
<dbReference type="STRING" id="6183.A0A5K4ESG9"/>
<dbReference type="Pfam" id="PF00787">
    <property type="entry name" value="PX"/>
    <property type="match status" value="1"/>
</dbReference>
<name>A0A5K4ESG9_SCHMA</name>
<dbReference type="InterPro" id="IPR036871">
    <property type="entry name" value="PX_dom_sf"/>
</dbReference>
<dbReference type="SUPFAM" id="SSF64268">
    <property type="entry name" value="PX domain"/>
    <property type="match status" value="1"/>
</dbReference>
<reference evidence="2" key="1">
    <citation type="submission" date="2019-11" db="UniProtKB">
        <authorList>
            <consortium name="WormBaseParasite"/>
        </authorList>
    </citation>
    <scope>IDENTIFICATION</scope>
    <source>
        <strain evidence="2">Puerto Rican</strain>
    </source>
</reference>
<proteinExistence type="predicted"/>
<evidence type="ECO:0000259" key="1">
    <source>
        <dbReference type="PROSITE" id="PS50195"/>
    </source>
</evidence>
<sequence length="317" mass="36829">METISSPDVAGLDSTLKYERNRYNNANVFLPNTPIIIKVVHSCESQIIIDAGSQVQSKTGSLAGKQLPHGSLVLTNQSWYELRLKHGDFEWSVFRTLAELKSFHTSFMLQRALLSISNIRKDSRRKLNPFPPTFEFANDKRLYDRRVMLEKYIQSIIDVREYRETDLVLRLLEVSPLSFVNCSGRLKLKEDCVNKLPSYNYFNKCCCVSGICLQKRWLILKDSYFVYMKQHGDKVKAKDIDKSAKGKLRLAFSIELSGKNRSWRLCNIFLMDQNFAFKTRIAERSGQCQLKLYNSLGYLTSKQKLKELKNSNYSFYM</sequence>
<protein>
    <submittedName>
        <fullName evidence="2">Phospholipase</fullName>
    </submittedName>
</protein>
<organism evidence="2">
    <name type="scientific">Schistosoma mansoni</name>
    <name type="common">Blood fluke</name>
    <dbReference type="NCBI Taxonomy" id="6183"/>
    <lineage>
        <taxon>Eukaryota</taxon>
        <taxon>Metazoa</taxon>
        <taxon>Spiralia</taxon>
        <taxon>Lophotrochozoa</taxon>
        <taxon>Platyhelminthes</taxon>
        <taxon>Trematoda</taxon>
        <taxon>Digenea</taxon>
        <taxon>Strigeidida</taxon>
        <taxon>Schistosomatoidea</taxon>
        <taxon>Schistosomatidae</taxon>
        <taxon>Schistosoma</taxon>
    </lineage>
</organism>
<dbReference type="PROSITE" id="PS50195">
    <property type="entry name" value="PX"/>
    <property type="match status" value="1"/>
</dbReference>
<accession>A0A5K4ESG9</accession>
<dbReference type="InParanoid" id="A0A5K4ESG9"/>
<dbReference type="ExpressionAtlas" id="A0A5K4ESG9">
    <property type="expression patterns" value="differential"/>
</dbReference>
<dbReference type="AlphaFoldDB" id="A0A5K4ESG9"/>